<dbReference type="RefSeq" id="WP_048173559.1">
    <property type="nucleotide sequence ID" value="NZ_CP009507.1"/>
</dbReference>
<dbReference type="PATRIC" id="fig|1434119.4.peg.3889"/>
<dbReference type="EMBL" id="CP009507">
    <property type="protein sequence ID" value="AKB33676.1"/>
    <property type="molecule type" value="Genomic_DNA"/>
</dbReference>
<dbReference type="Proteomes" id="UP000033092">
    <property type="component" value="Chromosome"/>
</dbReference>
<accession>A0A0E3LBF4</accession>
<organism evidence="1 2">
    <name type="scientific">Methanosarcina siciliae HI350</name>
    <dbReference type="NCBI Taxonomy" id="1434119"/>
    <lineage>
        <taxon>Archaea</taxon>
        <taxon>Methanobacteriati</taxon>
        <taxon>Methanobacteriota</taxon>
        <taxon>Stenosarchaea group</taxon>
        <taxon>Methanomicrobia</taxon>
        <taxon>Methanosarcinales</taxon>
        <taxon>Methanosarcinaceae</taxon>
        <taxon>Methanosarcina</taxon>
    </lineage>
</organism>
<protein>
    <submittedName>
        <fullName evidence="1">CO dehydrogenase/acetyl-CoA synthase subunit delta, corrinoid iron-sulfur subcomplex small subunit</fullName>
    </submittedName>
</protein>
<reference evidence="1 2" key="1">
    <citation type="submission" date="2014-07" db="EMBL/GenBank/DDBJ databases">
        <title>Methanogenic archaea and the global carbon cycle.</title>
        <authorList>
            <person name="Henriksen J.R."/>
            <person name="Luke J."/>
            <person name="Reinhart S."/>
            <person name="Benedict M.N."/>
            <person name="Youngblut N.D."/>
            <person name="Metcalf M.E."/>
            <person name="Whitaker R.J."/>
            <person name="Metcalf W.W."/>
        </authorList>
    </citation>
    <scope>NUCLEOTIDE SEQUENCE [LARGE SCALE GENOMIC DNA]</scope>
    <source>
        <strain evidence="1 2">HI350</strain>
    </source>
</reference>
<evidence type="ECO:0000313" key="2">
    <source>
        <dbReference type="Proteomes" id="UP000033092"/>
    </source>
</evidence>
<sequence length="69" mass="7262">MTTKIKVSDLGKMTGGLNVETLEGISIEGEIEINLESDGVNPQLGAVIGQESSQIATHLANLSNLLGRR</sequence>
<dbReference type="GeneID" id="24861946"/>
<dbReference type="KEGG" id="msz:MSSIH_2986"/>
<gene>
    <name evidence="1" type="ORF">MSSIH_2986</name>
</gene>
<name>A0A0E3LBF4_9EURY</name>
<dbReference type="HOGENOM" id="CLU_2766140_0_0_2"/>
<dbReference type="AlphaFoldDB" id="A0A0E3LBF4"/>
<dbReference type="GeneID" id="41607137"/>
<proteinExistence type="predicted"/>
<evidence type="ECO:0000313" key="1">
    <source>
        <dbReference type="EMBL" id="AKB33676.1"/>
    </source>
</evidence>